<name>A0ABX5ZGS7_9GAMM</name>
<keyword evidence="2" id="KW-1185">Reference proteome</keyword>
<organism evidence="1 2">
    <name type="scientific">Francisella marina</name>
    <dbReference type="NCBI Taxonomy" id="2249302"/>
    <lineage>
        <taxon>Bacteria</taxon>
        <taxon>Pseudomonadati</taxon>
        <taxon>Pseudomonadota</taxon>
        <taxon>Gammaproteobacteria</taxon>
        <taxon>Thiotrichales</taxon>
        <taxon>Francisellaceae</taxon>
        <taxon>Francisella</taxon>
    </lineage>
</organism>
<dbReference type="InterPro" id="IPR021808">
    <property type="entry name" value="DUF3383"/>
</dbReference>
<dbReference type="EMBL" id="CP043550">
    <property type="protein sequence ID" value="QEO57562.1"/>
    <property type="molecule type" value="Genomic_DNA"/>
</dbReference>
<proteinExistence type="predicted"/>
<dbReference type="Pfam" id="PF11863">
    <property type="entry name" value="DUF3383"/>
    <property type="match status" value="1"/>
</dbReference>
<reference evidence="1 2" key="1">
    <citation type="submission" date="2019-09" db="EMBL/GenBank/DDBJ databases">
        <title>Complete genome sequence of Francisella marina E103-15.</title>
        <authorList>
            <person name="Tekedar H.C."/>
            <person name="Griffin M.J."/>
            <person name="Waldbieser G.C."/>
            <person name="Soto E."/>
        </authorList>
    </citation>
    <scope>NUCLEOTIDE SEQUENCE [LARGE SCALE GENOMIC DNA]</scope>
    <source>
        <strain evidence="1 2">E103-15</strain>
    </source>
</reference>
<evidence type="ECO:0000313" key="2">
    <source>
        <dbReference type="Proteomes" id="UP000322509"/>
    </source>
</evidence>
<protein>
    <submittedName>
        <fullName evidence="1">DUF3383 domain-containing protein</fullName>
    </submittedName>
</protein>
<evidence type="ECO:0000313" key="1">
    <source>
        <dbReference type="EMBL" id="QEO57562.1"/>
    </source>
</evidence>
<accession>A0ABX5ZGS7</accession>
<gene>
    <name evidence="1" type="ORF">F0R74_06740</name>
</gene>
<dbReference type="RefSeq" id="WP_149368742.1">
    <property type="nucleotide sequence ID" value="NZ_CP043550.1"/>
</dbReference>
<sequence>MNINNIINVSISSAGTVAYADNINSCMVITSNTDFLSSNKRYASYIDASSVEQDFGTFSDVYKKAQVFFSQNKNPISVNSKFHIGYWRAGAETVPATAGVLKSSALVADTVVSQLQSVSNGSFDIDIDTTTYNIAGLDFTSSVDMFDIANVIQTEIQVQTTSTETVVWDGTRLTITSATTGVGSDVSFTTVNGGGTDISSILSLDSGSGATSVTGVASVINPAETKLECLAELSNQVGFRAFSFIDAVNDVEAVDIAQWATTEEKLYYQVFSDTTSHLAISTTNPCWDIKIKGYKYARCLFSKANDRGLAIAYMSRAHSVNFGGSNVAATMNLKELVSVTPEDYTTTQELAMERIGIDFYTTIKNAGRIISNGANGYWDDIYNQTSLKLDVQIDAYNTLANVDTKIAQTDEGVEVIKDTIVETLERYNTAGVIAGGSWTNASTFGNREQLLSSVLSRGYYVYSDSVNNMSVTARANREAPLIQTAVKFAGAIHSVDIVLNINL</sequence>
<dbReference type="Proteomes" id="UP000322509">
    <property type="component" value="Chromosome"/>
</dbReference>